<organism evidence="1">
    <name type="scientific">marine metagenome</name>
    <dbReference type="NCBI Taxonomy" id="408172"/>
    <lineage>
        <taxon>unclassified sequences</taxon>
        <taxon>metagenomes</taxon>
        <taxon>ecological metagenomes</taxon>
    </lineage>
</organism>
<dbReference type="AlphaFoldDB" id="A0A382I9M0"/>
<reference evidence="1" key="1">
    <citation type="submission" date="2018-05" db="EMBL/GenBank/DDBJ databases">
        <authorList>
            <person name="Lanie J.A."/>
            <person name="Ng W.-L."/>
            <person name="Kazmierczak K.M."/>
            <person name="Andrzejewski T.M."/>
            <person name="Davidsen T.M."/>
            <person name="Wayne K.J."/>
            <person name="Tettelin H."/>
            <person name="Glass J.I."/>
            <person name="Rusch D."/>
            <person name="Podicherti R."/>
            <person name="Tsui H.-C.T."/>
            <person name="Winkler M.E."/>
        </authorList>
    </citation>
    <scope>NUCLEOTIDE SEQUENCE</scope>
</reference>
<proteinExistence type="predicted"/>
<sequence>MKQKKIFSLSVTLAAAFLFIGSQAKAEFFSISAGIPILHSFSDSKNNSEGVSGFFLHGKLPILVGAGYESYKTKIKSDGSQVELGTTMYDVFYLLPIPIINLTVGLGAGQTELICNSCSSSYDRGTAMQWYASLGYPFLGIVDMHLSYRSVTSTIKGKSINKDVDASGTVTGIGASIGF</sequence>
<evidence type="ECO:0008006" key="2">
    <source>
        <dbReference type="Google" id="ProtNLM"/>
    </source>
</evidence>
<gene>
    <name evidence="1" type="ORF">METZ01_LOCUS249278</name>
</gene>
<accession>A0A382I9M0</accession>
<name>A0A382I9M0_9ZZZZ</name>
<dbReference type="EMBL" id="UINC01066086">
    <property type="protein sequence ID" value="SVB96424.1"/>
    <property type="molecule type" value="Genomic_DNA"/>
</dbReference>
<protein>
    <recommendedName>
        <fullName evidence="2">Outer membrane protein beta-barrel domain-containing protein</fullName>
    </recommendedName>
</protein>
<evidence type="ECO:0000313" key="1">
    <source>
        <dbReference type="EMBL" id="SVB96424.1"/>
    </source>
</evidence>